<reference evidence="2" key="1">
    <citation type="submission" date="2018-02" db="EMBL/GenBank/DDBJ databases">
        <title>Rhizophora mucronata_Transcriptome.</title>
        <authorList>
            <person name="Meera S.P."/>
            <person name="Sreeshan A."/>
            <person name="Augustine A."/>
        </authorList>
    </citation>
    <scope>NUCLEOTIDE SEQUENCE</scope>
    <source>
        <tissue evidence="2">Leaf</tissue>
    </source>
</reference>
<evidence type="ECO:0000313" key="2">
    <source>
        <dbReference type="EMBL" id="MBX12486.1"/>
    </source>
</evidence>
<feature type="region of interest" description="Disordered" evidence="1">
    <location>
        <begin position="1"/>
        <end position="25"/>
    </location>
</feature>
<protein>
    <submittedName>
        <fullName evidence="2">Uncharacterized protein</fullName>
    </submittedName>
</protein>
<feature type="compositionally biased region" description="Polar residues" evidence="1">
    <location>
        <begin position="8"/>
        <end position="23"/>
    </location>
</feature>
<accession>A0A2P2L3H7</accession>
<dbReference type="AlphaFoldDB" id="A0A2P2L3H7"/>
<proteinExistence type="predicted"/>
<dbReference type="EMBL" id="GGEC01032002">
    <property type="protein sequence ID" value="MBX12486.1"/>
    <property type="molecule type" value="Transcribed_RNA"/>
</dbReference>
<name>A0A2P2L3H7_RHIMU</name>
<organism evidence="2">
    <name type="scientific">Rhizophora mucronata</name>
    <name type="common">Asiatic mangrove</name>
    <dbReference type="NCBI Taxonomy" id="61149"/>
    <lineage>
        <taxon>Eukaryota</taxon>
        <taxon>Viridiplantae</taxon>
        <taxon>Streptophyta</taxon>
        <taxon>Embryophyta</taxon>
        <taxon>Tracheophyta</taxon>
        <taxon>Spermatophyta</taxon>
        <taxon>Magnoliopsida</taxon>
        <taxon>eudicotyledons</taxon>
        <taxon>Gunneridae</taxon>
        <taxon>Pentapetalae</taxon>
        <taxon>rosids</taxon>
        <taxon>fabids</taxon>
        <taxon>Malpighiales</taxon>
        <taxon>Rhizophoraceae</taxon>
        <taxon>Rhizophora</taxon>
    </lineage>
</organism>
<evidence type="ECO:0000256" key="1">
    <source>
        <dbReference type="SAM" id="MobiDB-lite"/>
    </source>
</evidence>
<sequence length="68" mass="7925">MCRERQSSHLSTRKSPNTAQNIPIQKPHIGFQFTITITQRFHQRFHNFTHDNGNKNNETKAHLTIAVV</sequence>